<dbReference type="SUPFAM" id="SSF53474">
    <property type="entry name" value="alpha/beta-Hydrolases"/>
    <property type="match status" value="1"/>
</dbReference>
<sequence>PKNENGPFPVILMRTPYNKAILKPYGAYFSRQDYVYAIQDVRGRFESQGDWEPFIYEGEDGYDSIEWLAAQDWSSGKIGMYGGSYSAYVQYAAAILKPPHLVTLIPNISSATPFDNMPYEGGVLVMGGNIRWVDIVENSKTVADMQKKAKEIFTKDWNSLLSFLPVIDLDKKILGKDNPYWRRWVKHNTDDSYWKKVNYLKKLKELDIPVFLQSGWFDPGNRGTKLAYSNLKQSQNKYIKMIMGPWEHTDQSSKYLYGQDLGEAADIGLINLYIKWFDYWLKGKDNGIINEPLVQ</sequence>
<dbReference type="Pfam" id="PF02129">
    <property type="entry name" value="Peptidase_S15"/>
    <property type="match status" value="1"/>
</dbReference>
<dbReference type="GO" id="GO:0016787">
    <property type="term" value="F:hydrolase activity"/>
    <property type="evidence" value="ECO:0007669"/>
    <property type="project" value="InterPro"/>
</dbReference>
<dbReference type="InterPro" id="IPR000383">
    <property type="entry name" value="Xaa-Pro-like_dom"/>
</dbReference>
<evidence type="ECO:0000313" key="2">
    <source>
        <dbReference type="EMBL" id="GAG79288.1"/>
    </source>
</evidence>
<dbReference type="Gene3D" id="3.40.50.1820">
    <property type="entry name" value="alpha/beta hydrolase"/>
    <property type="match status" value="1"/>
</dbReference>
<feature type="non-terminal residue" evidence="2">
    <location>
        <position position="1"/>
    </location>
</feature>
<gene>
    <name evidence="2" type="ORF">S01H4_35510</name>
</gene>
<protein>
    <recommendedName>
        <fullName evidence="1">Xaa-Pro dipeptidyl-peptidase-like domain-containing protein</fullName>
    </recommendedName>
</protein>
<proteinExistence type="predicted"/>
<reference evidence="2" key="1">
    <citation type="journal article" date="2014" name="Front. Microbiol.">
        <title>High frequency of phylogenetically diverse reductive dehalogenase-homologous genes in deep subseafloor sedimentary metagenomes.</title>
        <authorList>
            <person name="Kawai M."/>
            <person name="Futagami T."/>
            <person name="Toyoda A."/>
            <person name="Takaki Y."/>
            <person name="Nishi S."/>
            <person name="Hori S."/>
            <person name="Arai W."/>
            <person name="Tsubouchi T."/>
            <person name="Morono Y."/>
            <person name="Uchiyama I."/>
            <person name="Ito T."/>
            <person name="Fujiyama A."/>
            <person name="Inagaki F."/>
            <person name="Takami H."/>
        </authorList>
    </citation>
    <scope>NUCLEOTIDE SEQUENCE</scope>
    <source>
        <strain evidence="2">Expedition CK06-06</strain>
    </source>
</reference>
<feature type="domain" description="Xaa-Pro dipeptidyl-peptidase-like" evidence="1">
    <location>
        <begin position="1"/>
        <end position="249"/>
    </location>
</feature>
<feature type="non-terminal residue" evidence="2">
    <location>
        <position position="295"/>
    </location>
</feature>
<dbReference type="NCBIfam" id="TIGR00976">
    <property type="entry name" value="CocE_NonD"/>
    <property type="match status" value="1"/>
</dbReference>
<dbReference type="EMBL" id="BART01018890">
    <property type="protein sequence ID" value="GAG79288.1"/>
    <property type="molecule type" value="Genomic_DNA"/>
</dbReference>
<dbReference type="Gene3D" id="1.10.3020.10">
    <property type="entry name" value="alpha-amino acid ester hydrolase ( Helical cap domain)"/>
    <property type="match status" value="1"/>
</dbReference>
<dbReference type="InterPro" id="IPR029058">
    <property type="entry name" value="AB_hydrolase_fold"/>
</dbReference>
<evidence type="ECO:0000259" key="1">
    <source>
        <dbReference type="Pfam" id="PF02129"/>
    </source>
</evidence>
<accession>X1B523</accession>
<organism evidence="2">
    <name type="scientific">marine sediment metagenome</name>
    <dbReference type="NCBI Taxonomy" id="412755"/>
    <lineage>
        <taxon>unclassified sequences</taxon>
        <taxon>metagenomes</taxon>
        <taxon>ecological metagenomes</taxon>
    </lineage>
</organism>
<name>X1B523_9ZZZZ</name>
<dbReference type="InterPro" id="IPR005674">
    <property type="entry name" value="CocE/Ser_esterase"/>
</dbReference>
<dbReference type="AlphaFoldDB" id="X1B523"/>
<comment type="caution">
    <text evidence="2">The sequence shown here is derived from an EMBL/GenBank/DDBJ whole genome shotgun (WGS) entry which is preliminary data.</text>
</comment>